<proteinExistence type="predicted"/>
<protein>
    <submittedName>
        <fullName evidence="1">Uncharacterized protein</fullName>
    </submittedName>
</protein>
<reference evidence="1" key="1">
    <citation type="submission" date="2020-05" db="EMBL/GenBank/DDBJ databases">
        <title>Large-scale comparative analyses of tick genomes elucidate their genetic diversity and vector capacities.</title>
        <authorList>
            <person name="Jia N."/>
            <person name="Wang J."/>
            <person name="Shi W."/>
            <person name="Du L."/>
            <person name="Sun Y."/>
            <person name="Zhan W."/>
            <person name="Jiang J."/>
            <person name="Wang Q."/>
            <person name="Zhang B."/>
            <person name="Ji P."/>
            <person name="Sakyi L.B."/>
            <person name="Cui X."/>
            <person name="Yuan T."/>
            <person name="Jiang B."/>
            <person name="Yang W."/>
            <person name="Lam T.T.-Y."/>
            <person name="Chang Q."/>
            <person name="Ding S."/>
            <person name="Wang X."/>
            <person name="Zhu J."/>
            <person name="Ruan X."/>
            <person name="Zhao L."/>
            <person name="Wei J."/>
            <person name="Que T."/>
            <person name="Du C."/>
            <person name="Cheng J."/>
            <person name="Dai P."/>
            <person name="Han X."/>
            <person name="Huang E."/>
            <person name="Gao Y."/>
            <person name="Liu J."/>
            <person name="Shao H."/>
            <person name="Ye R."/>
            <person name="Li L."/>
            <person name="Wei W."/>
            <person name="Wang X."/>
            <person name="Wang C."/>
            <person name="Yang T."/>
            <person name="Huo Q."/>
            <person name="Li W."/>
            <person name="Guo W."/>
            <person name="Chen H."/>
            <person name="Zhou L."/>
            <person name="Ni X."/>
            <person name="Tian J."/>
            <person name="Zhou Y."/>
            <person name="Sheng Y."/>
            <person name="Liu T."/>
            <person name="Pan Y."/>
            <person name="Xia L."/>
            <person name="Li J."/>
            <person name="Zhao F."/>
            <person name="Cao W."/>
        </authorList>
    </citation>
    <scope>NUCLEOTIDE SEQUENCE</scope>
    <source>
        <strain evidence="1">Hyas-2018</strain>
    </source>
</reference>
<name>A0ACB7SCH9_HYAAI</name>
<sequence>MVVPGTSSSPSPVQDSQESSGSRPRSLWTEAETWVLLPLWEDHLPQLRGEKHNARVYDAIVATLAESGILRTRRQIISSIESNTSESAEDITEDAPSDSQEPTASKPQQQRRPQKRKRTTVAETFRSTLLEQQGRLISALQQAAKDDQALRERQVNAQENLVDLSQYFSK</sequence>
<organism evidence="1 2">
    <name type="scientific">Hyalomma asiaticum</name>
    <name type="common">Tick</name>
    <dbReference type="NCBI Taxonomy" id="266040"/>
    <lineage>
        <taxon>Eukaryota</taxon>
        <taxon>Metazoa</taxon>
        <taxon>Ecdysozoa</taxon>
        <taxon>Arthropoda</taxon>
        <taxon>Chelicerata</taxon>
        <taxon>Arachnida</taxon>
        <taxon>Acari</taxon>
        <taxon>Parasitiformes</taxon>
        <taxon>Ixodida</taxon>
        <taxon>Ixodoidea</taxon>
        <taxon>Ixodidae</taxon>
        <taxon>Hyalomminae</taxon>
        <taxon>Hyalomma</taxon>
    </lineage>
</organism>
<gene>
    <name evidence="1" type="ORF">HPB50_019831</name>
</gene>
<evidence type="ECO:0000313" key="2">
    <source>
        <dbReference type="Proteomes" id="UP000821845"/>
    </source>
</evidence>
<keyword evidence="2" id="KW-1185">Reference proteome</keyword>
<dbReference type="EMBL" id="CM023485">
    <property type="protein sequence ID" value="KAH6930847.1"/>
    <property type="molecule type" value="Genomic_DNA"/>
</dbReference>
<dbReference type="Proteomes" id="UP000821845">
    <property type="component" value="Chromosome 5"/>
</dbReference>
<accession>A0ACB7SCH9</accession>
<comment type="caution">
    <text evidence="1">The sequence shown here is derived from an EMBL/GenBank/DDBJ whole genome shotgun (WGS) entry which is preliminary data.</text>
</comment>
<evidence type="ECO:0000313" key="1">
    <source>
        <dbReference type="EMBL" id="KAH6930847.1"/>
    </source>
</evidence>